<proteinExistence type="inferred from homology"/>
<evidence type="ECO:0000256" key="3">
    <source>
        <dbReference type="ARBA" id="ARBA00010535"/>
    </source>
</evidence>
<evidence type="ECO:0000256" key="11">
    <source>
        <dbReference type="ARBA" id="ARBA00023136"/>
    </source>
</evidence>
<evidence type="ECO:0000256" key="8">
    <source>
        <dbReference type="ARBA" id="ARBA00022989"/>
    </source>
</evidence>
<feature type="transmembrane region" description="Helical" evidence="14">
    <location>
        <begin position="178"/>
        <end position="198"/>
    </location>
</feature>
<dbReference type="HAMAP" id="MF_01350">
    <property type="entry name" value="NDH1_NuoH"/>
    <property type="match status" value="1"/>
</dbReference>
<keyword evidence="5" id="KW-0813">Transport</keyword>
<feature type="transmembrane region" description="Helical" evidence="14">
    <location>
        <begin position="14"/>
        <end position="32"/>
    </location>
</feature>
<dbReference type="EC" id="7.1.1.2" evidence="13"/>
<evidence type="ECO:0000256" key="9">
    <source>
        <dbReference type="ARBA" id="ARBA00023075"/>
    </source>
</evidence>
<keyword evidence="7" id="KW-0999">Mitochondrion inner membrane</keyword>
<feature type="transmembrane region" description="Helical" evidence="14">
    <location>
        <begin position="254"/>
        <end position="273"/>
    </location>
</feature>
<sequence length="316" mass="36599">MIVDWFSINFFYDYYYYCFCFDWCCLFYFAWAKSLGYIQLRKGPNKIGFLGLMQPFTDAIKLFTKELMYPLMANIIIFYICPILSLIISLVLWTCVPLFSGFLQFSYGVLFFLCISSVSVYFIMLAGWSSNSVYALLGALRSVAQAISYEVSMALILLSFLFLVNSLSFSSLIFYQNFIWFIFISLPLGLILFVSMLAETNRSPFDFAEGESELVSGFNVEYSGGGFALIFMAEYSSIMLMSLVFSLLMLGGNISSLMFFIKTGFIMFLFLWVRGTLPRLRYDKLMYLCWKSFLPYTLYLYLLFFSISLLNMVLFL</sequence>
<evidence type="ECO:0000256" key="10">
    <source>
        <dbReference type="ARBA" id="ARBA00023128"/>
    </source>
</evidence>
<comment type="catalytic activity">
    <reaction evidence="13">
        <text>a ubiquinone + NADH + 5 H(+)(in) = a ubiquinol + NAD(+) + 4 H(+)(out)</text>
        <dbReference type="Rhea" id="RHEA:29091"/>
        <dbReference type="Rhea" id="RHEA-COMP:9565"/>
        <dbReference type="Rhea" id="RHEA-COMP:9566"/>
        <dbReference type="ChEBI" id="CHEBI:15378"/>
        <dbReference type="ChEBI" id="CHEBI:16389"/>
        <dbReference type="ChEBI" id="CHEBI:17976"/>
        <dbReference type="ChEBI" id="CHEBI:57540"/>
        <dbReference type="ChEBI" id="CHEBI:57945"/>
        <dbReference type="EC" id="7.1.1.2"/>
    </reaction>
</comment>
<dbReference type="GO" id="GO:0008137">
    <property type="term" value="F:NADH dehydrogenase (ubiquinone) activity"/>
    <property type="evidence" value="ECO:0007669"/>
    <property type="project" value="UniProtKB-EC"/>
</dbReference>
<dbReference type="InterPro" id="IPR018086">
    <property type="entry name" value="NADH_UbQ_OxRdtase_su1_CS"/>
</dbReference>
<dbReference type="PROSITE" id="PS00667">
    <property type="entry name" value="COMPLEX1_ND1_1"/>
    <property type="match status" value="1"/>
</dbReference>
<feature type="transmembrane region" description="Helical" evidence="14">
    <location>
        <begin position="293"/>
        <end position="315"/>
    </location>
</feature>
<evidence type="ECO:0000256" key="7">
    <source>
        <dbReference type="ARBA" id="ARBA00022792"/>
    </source>
</evidence>
<dbReference type="AlphaFoldDB" id="A0A0S2MN81"/>
<evidence type="ECO:0000256" key="6">
    <source>
        <dbReference type="ARBA" id="ARBA00022692"/>
    </source>
</evidence>
<keyword evidence="12" id="KW-0520">NAD</keyword>
<dbReference type="PROSITE" id="PS00668">
    <property type="entry name" value="COMPLEX1_ND1_2"/>
    <property type="match status" value="1"/>
</dbReference>
<reference evidence="15" key="1">
    <citation type="submission" date="2012-06" db="EMBL/GenBank/DDBJ databases">
        <title>Mitogenomics of the Coleoptera under dense taxon sampling.</title>
        <authorList>
            <person name="Timmermans M.J.T.N."/>
            <person name="Lim J."/>
            <person name="Dodsworth S."/>
            <person name="Haran J."/>
            <person name="Ahrens D."/>
            <person name="Bocak L."/>
            <person name="London A."/>
            <person name="Culverwell L."/>
            <person name="Vogler A.P."/>
        </authorList>
    </citation>
    <scope>NUCLEOTIDE SEQUENCE</scope>
</reference>
<keyword evidence="8 14" id="KW-1133">Transmembrane helix</keyword>
<protein>
    <recommendedName>
        <fullName evidence="4 13">NADH-ubiquinone oxidoreductase chain 1</fullName>
        <ecNumber evidence="13">7.1.1.2</ecNumber>
    </recommendedName>
</protein>
<evidence type="ECO:0000313" key="15">
    <source>
        <dbReference type="EMBL" id="ALO76191.1"/>
    </source>
</evidence>
<dbReference type="PANTHER" id="PTHR11432">
    <property type="entry name" value="NADH DEHYDROGENASE SUBUNIT 1"/>
    <property type="match status" value="1"/>
</dbReference>
<accession>A0A0S2MN81</accession>
<keyword evidence="9 13" id="KW-0830">Ubiquinone</keyword>
<keyword evidence="11 14" id="KW-0472">Membrane</keyword>
<name>A0A0S2MN81_9COLE</name>
<evidence type="ECO:0000256" key="5">
    <source>
        <dbReference type="ARBA" id="ARBA00022448"/>
    </source>
</evidence>
<dbReference type="InterPro" id="IPR001694">
    <property type="entry name" value="NADH_UbQ_OxRdtase_su1/FPO"/>
</dbReference>
<feature type="transmembrane region" description="Helical" evidence="14">
    <location>
        <begin position="149"/>
        <end position="172"/>
    </location>
</feature>
<dbReference type="EMBL" id="JX412733">
    <property type="protein sequence ID" value="ALO76191.1"/>
    <property type="molecule type" value="Genomic_DNA"/>
</dbReference>
<comment type="subcellular location">
    <subcellularLocation>
        <location evidence="2 12">Mitochondrion inner membrane</location>
        <topology evidence="2 12">Multi-pass membrane protein</topology>
    </subcellularLocation>
</comment>
<gene>
    <name evidence="15" type="primary">nad1</name>
</gene>
<geneLocation type="mitochondrion" evidence="15"/>
<evidence type="ECO:0000256" key="2">
    <source>
        <dbReference type="ARBA" id="ARBA00004448"/>
    </source>
</evidence>
<dbReference type="GO" id="GO:0009060">
    <property type="term" value="P:aerobic respiration"/>
    <property type="evidence" value="ECO:0007669"/>
    <property type="project" value="TreeGrafter"/>
</dbReference>
<evidence type="ECO:0000256" key="12">
    <source>
        <dbReference type="RuleBase" id="RU000471"/>
    </source>
</evidence>
<keyword evidence="10 13" id="KW-0496">Mitochondrion</keyword>
<feature type="transmembrane region" description="Helical" evidence="14">
    <location>
        <begin position="71"/>
        <end position="93"/>
    </location>
</feature>
<evidence type="ECO:0000256" key="4">
    <source>
        <dbReference type="ARBA" id="ARBA00021009"/>
    </source>
</evidence>
<dbReference type="Pfam" id="PF00146">
    <property type="entry name" value="NADHdh"/>
    <property type="match status" value="1"/>
</dbReference>
<comment type="similarity">
    <text evidence="3 12">Belongs to the complex I subunit 1 family.</text>
</comment>
<evidence type="ECO:0000256" key="13">
    <source>
        <dbReference type="RuleBase" id="RU000473"/>
    </source>
</evidence>
<evidence type="ECO:0000256" key="1">
    <source>
        <dbReference type="ARBA" id="ARBA00003257"/>
    </source>
</evidence>
<keyword evidence="6 12" id="KW-0812">Transmembrane</keyword>
<dbReference type="PANTHER" id="PTHR11432:SF3">
    <property type="entry name" value="NADH-UBIQUINONE OXIDOREDUCTASE CHAIN 1"/>
    <property type="match status" value="1"/>
</dbReference>
<comment type="function">
    <text evidence="1">Core subunit of the mitochondrial membrane respiratory chain NADH dehydrogenase (Complex I) that is believed to belong to the minimal assembly required for catalysis. Complex I functions in the transfer of electrons from NADH to the respiratory chain. The immediate electron acceptor for the enzyme is believed to be ubiquinone.</text>
</comment>
<feature type="transmembrane region" description="Helical" evidence="14">
    <location>
        <begin position="227"/>
        <end position="248"/>
    </location>
</feature>
<dbReference type="GO" id="GO:0005743">
    <property type="term" value="C:mitochondrial inner membrane"/>
    <property type="evidence" value="ECO:0007669"/>
    <property type="project" value="UniProtKB-SubCell"/>
</dbReference>
<organism evidence="15">
    <name type="scientific">Dictyoptera aurora</name>
    <dbReference type="NCBI Taxonomy" id="1053893"/>
    <lineage>
        <taxon>Eukaryota</taxon>
        <taxon>Metazoa</taxon>
        <taxon>Ecdysozoa</taxon>
        <taxon>Arthropoda</taxon>
        <taxon>Hexapoda</taxon>
        <taxon>Insecta</taxon>
        <taxon>Pterygota</taxon>
        <taxon>Neoptera</taxon>
        <taxon>Endopterygota</taxon>
        <taxon>Coleoptera</taxon>
        <taxon>Polyphaga</taxon>
        <taxon>Elateriformia</taxon>
        <taxon>Elateroidea</taxon>
        <taxon>Lycidae</taxon>
        <taxon>Erotinae</taxon>
        <taxon>Dictyoptera</taxon>
    </lineage>
</organism>
<evidence type="ECO:0000256" key="14">
    <source>
        <dbReference type="SAM" id="Phobius"/>
    </source>
</evidence>
<feature type="transmembrane region" description="Helical" evidence="14">
    <location>
        <begin position="105"/>
        <end position="128"/>
    </location>
</feature>
<dbReference type="GO" id="GO:0003954">
    <property type="term" value="F:NADH dehydrogenase activity"/>
    <property type="evidence" value="ECO:0007669"/>
    <property type="project" value="TreeGrafter"/>
</dbReference>